<accession>A0A926EQ51</accession>
<dbReference type="SUPFAM" id="SSF54211">
    <property type="entry name" value="Ribosomal protein S5 domain 2-like"/>
    <property type="match status" value="1"/>
</dbReference>
<dbReference type="InterPro" id="IPR020568">
    <property type="entry name" value="Ribosomal_Su5_D2-typ_SF"/>
</dbReference>
<dbReference type="PANTHER" id="PTHR16301:SF20">
    <property type="entry name" value="IMPACT FAMILY MEMBER YIGZ"/>
    <property type="match status" value="1"/>
</dbReference>
<evidence type="ECO:0000259" key="3">
    <source>
        <dbReference type="Pfam" id="PF09186"/>
    </source>
</evidence>
<dbReference type="InterPro" id="IPR035647">
    <property type="entry name" value="EFG_III/V"/>
</dbReference>
<dbReference type="SUPFAM" id="SSF54980">
    <property type="entry name" value="EF-G C-terminal domain-like"/>
    <property type="match status" value="1"/>
</dbReference>
<protein>
    <submittedName>
        <fullName evidence="4">YigZ family protein</fullName>
    </submittedName>
</protein>
<dbReference type="InterPro" id="IPR020569">
    <property type="entry name" value="UPF0029_Impact_CS"/>
</dbReference>
<evidence type="ECO:0000313" key="4">
    <source>
        <dbReference type="EMBL" id="MBC8584494.1"/>
    </source>
</evidence>
<feature type="domain" description="UPF0029" evidence="3">
    <location>
        <begin position="137"/>
        <end position="192"/>
    </location>
</feature>
<dbReference type="InterPro" id="IPR023582">
    <property type="entry name" value="Impact"/>
</dbReference>
<dbReference type="RefSeq" id="WP_262394327.1">
    <property type="nucleotide sequence ID" value="NZ_JACRTD010000002.1"/>
</dbReference>
<gene>
    <name evidence="4" type="ORF">H8705_02730</name>
</gene>
<dbReference type="InterPro" id="IPR036956">
    <property type="entry name" value="Impact_N_sf"/>
</dbReference>
<dbReference type="InterPro" id="IPR001498">
    <property type="entry name" value="Impact_N"/>
</dbReference>
<dbReference type="Gene3D" id="3.30.230.30">
    <property type="entry name" value="Impact, N-terminal domain"/>
    <property type="match status" value="1"/>
</dbReference>
<evidence type="ECO:0000313" key="5">
    <source>
        <dbReference type="Proteomes" id="UP000623678"/>
    </source>
</evidence>
<dbReference type="Gene3D" id="3.30.70.240">
    <property type="match status" value="1"/>
</dbReference>
<comment type="similarity">
    <text evidence="1">Belongs to the IMPACT family.</text>
</comment>
<keyword evidence="5" id="KW-1185">Reference proteome</keyword>
<dbReference type="EMBL" id="JACRTD010000002">
    <property type="protein sequence ID" value="MBC8584494.1"/>
    <property type="molecule type" value="Genomic_DNA"/>
</dbReference>
<dbReference type="Proteomes" id="UP000623678">
    <property type="component" value="Unassembled WGS sequence"/>
</dbReference>
<dbReference type="Pfam" id="PF09186">
    <property type="entry name" value="DUF1949"/>
    <property type="match status" value="1"/>
</dbReference>
<reference evidence="4" key="1">
    <citation type="submission" date="2020-08" db="EMBL/GenBank/DDBJ databases">
        <title>Genome public.</title>
        <authorList>
            <person name="Liu C."/>
            <person name="Sun Q."/>
        </authorList>
    </citation>
    <scope>NUCLEOTIDE SEQUENCE</scope>
    <source>
        <strain evidence="4">NSJ-64</strain>
    </source>
</reference>
<evidence type="ECO:0000259" key="2">
    <source>
        <dbReference type="Pfam" id="PF01205"/>
    </source>
</evidence>
<evidence type="ECO:0000256" key="1">
    <source>
        <dbReference type="ARBA" id="ARBA00007665"/>
    </source>
</evidence>
<dbReference type="PANTHER" id="PTHR16301">
    <property type="entry name" value="IMPACT-RELATED"/>
    <property type="match status" value="1"/>
</dbReference>
<dbReference type="InterPro" id="IPR015269">
    <property type="entry name" value="UPF0029_Impact_C"/>
</dbReference>
<proteinExistence type="inferred from homology"/>
<comment type="caution">
    <text evidence="4">The sequence shown here is derived from an EMBL/GenBank/DDBJ whole genome shotgun (WGS) entry which is preliminary data.</text>
</comment>
<sequence>MEEYLTLSGEGTQEFVERKSRFIGYVKPVETEQQAQEFIAQIKQKHWDATHNVSAYVLRSGQKRYSDDGEPQGTAGIPVLEVLQKEGITDAAAVVTRYFGGVLLGAGGLVRAYSHGAKIALDAAGIIVMSPCTEVELEFGYDFYGKISYLLPRFYAKTTFSDFGVVVKMRLLLKDKFLDPFQKEISELTSAQVTIREIDRRYDCIEET</sequence>
<organism evidence="4 5">
    <name type="scientific">Youxingia wuxianensis</name>
    <dbReference type="NCBI Taxonomy" id="2763678"/>
    <lineage>
        <taxon>Bacteria</taxon>
        <taxon>Bacillati</taxon>
        <taxon>Bacillota</taxon>
        <taxon>Clostridia</taxon>
        <taxon>Eubacteriales</taxon>
        <taxon>Oscillospiraceae</taxon>
        <taxon>Youxingia</taxon>
    </lineage>
</organism>
<dbReference type="GO" id="GO:0005737">
    <property type="term" value="C:cytoplasm"/>
    <property type="evidence" value="ECO:0007669"/>
    <property type="project" value="TreeGrafter"/>
</dbReference>
<dbReference type="InterPro" id="IPR015796">
    <property type="entry name" value="Impact_YigZ-like"/>
</dbReference>
<name>A0A926EQ51_9FIRM</name>
<dbReference type="AlphaFoldDB" id="A0A926EQ51"/>
<dbReference type="NCBIfam" id="TIGR00257">
    <property type="entry name" value="IMPACT_YIGZ"/>
    <property type="match status" value="1"/>
</dbReference>
<dbReference type="PROSITE" id="PS00910">
    <property type="entry name" value="UPF0029"/>
    <property type="match status" value="1"/>
</dbReference>
<dbReference type="Pfam" id="PF01205">
    <property type="entry name" value="Impact_N"/>
    <property type="match status" value="1"/>
</dbReference>
<dbReference type="GO" id="GO:0006446">
    <property type="term" value="P:regulation of translational initiation"/>
    <property type="evidence" value="ECO:0007669"/>
    <property type="project" value="TreeGrafter"/>
</dbReference>
<feature type="domain" description="Impact N-terminal" evidence="2">
    <location>
        <begin position="18"/>
        <end position="120"/>
    </location>
</feature>